<feature type="domain" description="OmpR/PhoB-type" evidence="11">
    <location>
        <begin position="130"/>
        <end position="230"/>
    </location>
</feature>
<dbReference type="InterPro" id="IPR039420">
    <property type="entry name" value="WalR-like"/>
</dbReference>
<feature type="modified residue" description="4-aspartylphosphate" evidence="8">
    <location>
        <position position="52"/>
    </location>
</feature>
<evidence type="ECO:0000256" key="2">
    <source>
        <dbReference type="ARBA" id="ARBA00022553"/>
    </source>
</evidence>
<dbReference type="Proteomes" id="UP000036873">
    <property type="component" value="Unassembled WGS sequence"/>
</dbReference>
<dbReference type="SMART" id="SM00448">
    <property type="entry name" value="REC"/>
    <property type="match status" value="1"/>
</dbReference>
<dbReference type="FunFam" id="1.10.10.10:FF:000018">
    <property type="entry name" value="DNA-binding response regulator ResD"/>
    <property type="match status" value="1"/>
</dbReference>
<dbReference type="OrthoDB" id="9790454at2"/>
<evidence type="ECO:0000313" key="13">
    <source>
        <dbReference type="Proteomes" id="UP000036873"/>
    </source>
</evidence>
<comment type="function">
    <text evidence="7">May play the central regulatory role in sporulation. It may be an element of the effector pathway responsible for the activation of sporulation genes in response to nutritional stress. Spo0A may act in concert with spo0H (a sigma factor) to control the expression of some genes that are critical to the sporulation process.</text>
</comment>
<evidence type="ECO:0000256" key="1">
    <source>
        <dbReference type="ARBA" id="ARBA00018672"/>
    </source>
</evidence>
<dbReference type="GO" id="GO:0006355">
    <property type="term" value="P:regulation of DNA-templated transcription"/>
    <property type="evidence" value="ECO:0007669"/>
    <property type="project" value="InterPro"/>
</dbReference>
<dbReference type="GO" id="GO:0005829">
    <property type="term" value="C:cytosol"/>
    <property type="evidence" value="ECO:0007669"/>
    <property type="project" value="TreeGrafter"/>
</dbReference>
<evidence type="ECO:0000256" key="8">
    <source>
        <dbReference type="PROSITE-ProRule" id="PRU00169"/>
    </source>
</evidence>
<dbReference type="AlphaFoldDB" id="A0A0L6TXR4"/>
<feature type="domain" description="Response regulatory" evidence="10">
    <location>
        <begin position="3"/>
        <end position="119"/>
    </location>
</feature>
<dbReference type="Gene3D" id="6.10.250.690">
    <property type="match status" value="1"/>
</dbReference>
<dbReference type="SUPFAM" id="SSF52172">
    <property type="entry name" value="CheY-like"/>
    <property type="match status" value="1"/>
</dbReference>
<dbReference type="PANTHER" id="PTHR48111:SF73">
    <property type="entry name" value="ALKALINE PHOSPHATASE SYNTHESIS TRANSCRIPTIONAL REGULATORY PROTEIN PHOP"/>
    <property type="match status" value="1"/>
</dbReference>
<dbReference type="PATRIC" id="fig|52689.4.peg.2201"/>
<keyword evidence="3" id="KW-0902">Two-component regulatory system</keyword>
<evidence type="ECO:0000256" key="3">
    <source>
        <dbReference type="ARBA" id="ARBA00023012"/>
    </source>
</evidence>
<dbReference type="Pfam" id="PF00486">
    <property type="entry name" value="Trans_reg_C"/>
    <property type="match status" value="1"/>
</dbReference>
<gene>
    <name evidence="12" type="ORF">AKG39_14135</name>
</gene>
<comment type="caution">
    <text evidence="12">The sequence shown here is derived from an EMBL/GenBank/DDBJ whole genome shotgun (WGS) entry which is preliminary data.</text>
</comment>
<dbReference type="FunFam" id="3.40.50.2300:FF:000001">
    <property type="entry name" value="DNA-binding response regulator PhoB"/>
    <property type="match status" value="1"/>
</dbReference>
<evidence type="ECO:0000256" key="6">
    <source>
        <dbReference type="ARBA" id="ARBA00023163"/>
    </source>
</evidence>
<dbReference type="CDD" id="cd00383">
    <property type="entry name" value="trans_reg_C"/>
    <property type="match status" value="1"/>
</dbReference>
<protein>
    <recommendedName>
        <fullName evidence="1">Stage 0 sporulation protein A homolog</fullName>
    </recommendedName>
</protein>
<dbReference type="EMBL" id="LGYO01000037">
    <property type="protein sequence ID" value="KNZ41061.1"/>
    <property type="molecule type" value="Genomic_DNA"/>
</dbReference>
<dbReference type="InterPro" id="IPR001789">
    <property type="entry name" value="Sig_transdc_resp-reg_receiver"/>
</dbReference>
<feature type="DNA-binding region" description="OmpR/PhoB-type" evidence="9">
    <location>
        <begin position="130"/>
        <end position="230"/>
    </location>
</feature>
<evidence type="ECO:0000256" key="7">
    <source>
        <dbReference type="ARBA" id="ARBA00024867"/>
    </source>
</evidence>
<keyword evidence="5 9" id="KW-0238">DNA-binding</keyword>
<dbReference type="GO" id="GO:0000976">
    <property type="term" value="F:transcription cis-regulatory region binding"/>
    <property type="evidence" value="ECO:0007669"/>
    <property type="project" value="TreeGrafter"/>
</dbReference>
<dbReference type="PANTHER" id="PTHR48111">
    <property type="entry name" value="REGULATOR OF RPOS"/>
    <property type="match status" value="1"/>
</dbReference>
<proteinExistence type="predicted"/>
<dbReference type="InterPro" id="IPR001867">
    <property type="entry name" value="OmpR/PhoB-type_DNA-bd"/>
</dbReference>
<dbReference type="PROSITE" id="PS51755">
    <property type="entry name" value="OMPR_PHOB"/>
    <property type="match status" value="1"/>
</dbReference>
<dbReference type="GO" id="GO:0000156">
    <property type="term" value="F:phosphorelay response regulator activity"/>
    <property type="evidence" value="ECO:0007669"/>
    <property type="project" value="TreeGrafter"/>
</dbReference>
<dbReference type="GO" id="GO:0032993">
    <property type="term" value="C:protein-DNA complex"/>
    <property type="evidence" value="ECO:0007669"/>
    <property type="project" value="TreeGrafter"/>
</dbReference>
<evidence type="ECO:0000313" key="12">
    <source>
        <dbReference type="EMBL" id="KNZ41061.1"/>
    </source>
</evidence>
<keyword evidence="6" id="KW-0804">Transcription</keyword>
<name>A0A0L6TXR4_9FIRM</name>
<dbReference type="Gene3D" id="1.10.10.10">
    <property type="entry name" value="Winged helix-like DNA-binding domain superfamily/Winged helix DNA-binding domain"/>
    <property type="match status" value="1"/>
</dbReference>
<evidence type="ECO:0000256" key="4">
    <source>
        <dbReference type="ARBA" id="ARBA00023015"/>
    </source>
</evidence>
<reference evidence="13" key="1">
    <citation type="submission" date="2015-07" db="EMBL/GenBank/DDBJ databases">
        <title>Draft genome sequence of Acetobacterium bakii DSM 8293, a potential psychrophilic chemical producer through syngas fermentation.</title>
        <authorList>
            <person name="Song Y."/>
            <person name="Hwang S."/>
            <person name="Cho B.-K."/>
        </authorList>
    </citation>
    <scope>NUCLEOTIDE SEQUENCE [LARGE SCALE GENOMIC DNA]</scope>
    <source>
        <strain evidence="13">DSM 8239</strain>
    </source>
</reference>
<dbReference type="PROSITE" id="PS50110">
    <property type="entry name" value="RESPONSE_REGULATORY"/>
    <property type="match status" value="1"/>
</dbReference>
<dbReference type="SUPFAM" id="SSF46894">
    <property type="entry name" value="C-terminal effector domain of the bipartite response regulators"/>
    <property type="match status" value="1"/>
</dbReference>
<organism evidence="12 13">
    <name type="scientific">Acetobacterium bakii</name>
    <dbReference type="NCBI Taxonomy" id="52689"/>
    <lineage>
        <taxon>Bacteria</taxon>
        <taxon>Bacillati</taxon>
        <taxon>Bacillota</taxon>
        <taxon>Clostridia</taxon>
        <taxon>Eubacteriales</taxon>
        <taxon>Eubacteriaceae</taxon>
        <taxon>Acetobacterium</taxon>
    </lineage>
</organism>
<dbReference type="STRING" id="52689.AKG39_14135"/>
<sequence>MKKILVIEDELNIYELIKYNLETHGFAVDGVQDGALAIEKILAYKPNLIILDLMLPGKDGIAICREVRTNPDISFTPIIMLTAKSEEFDKVLGLEIGADDYMTKPFGTKELCARVKAVLRRTELLASKDEDSIKIGELYIEPKAFEVYLDGKKLALTLKEYELLVFLASHPGQVLTRDQLLDQIWGFDYYGETRTVDVHIRYLRKKIEDQSLRGRKFIETVRGVGYRFVEKLED</sequence>
<keyword evidence="4" id="KW-0805">Transcription regulation</keyword>
<dbReference type="InterPro" id="IPR011006">
    <property type="entry name" value="CheY-like_superfamily"/>
</dbReference>
<evidence type="ECO:0000256" key="5">
    <source>
        <dbReference type="ARBA" id="ARBA00023125"/>
    </source>
</evidence>
<dbReference type="Pfam" id="PF00072">
    <property type="entry name" value="Response_reg"/>
    <property type="match status" value="1"/>
</dbReference>
<keyword evidence="2 8" id="KW-0597">Phosphoprotein</keyword>
<evidence type="ECO:0000259" key="11">
    <source>
        <dbReference type="PROSITE" id="PS51755"/>
    </source>
</evidence>
<keyword evidence="13" id="KW-1185">Reference proteome</keyword>
<evidence type="ECO:0000256" key="9">
    <source>
        <dbReference type="PROSITE-ProRule" id="PRU01091"/>
    </source>
</evidence>
<dbReference type="Gene3D" id="3.40.50.2300">
    <property type="match status" value="1"/>
</dbReference>
<accession>A0A0L6TXR4</accession>
<dbReference type="InterPro" id="IPR036388">
    <property type="entry name" value="WH-like_DNA-bd_sf"/>
</dbReference>
<dbReference type="SMART" id="SM00862">
    <property type="entry name" value="Trans_reg_C"/>
    <property type="match status" value="1"/>
</dbReference>
<dbReference type="InterPro" id="IPR016032">
    <property type="entry name" value="Sig_transdc_resp-reg_C-effctor"/>
</dbReference>
<dbReference type="RefSeq" id="WP_050741052.1">
    <property type="nucleotide sequence ID" value="NZ_LGYO01000037.1"/>
</dbReference>
<evidence type="ECO:0000259" key="10">
    <source>
        <dbReference type="PROSITE" id="PS50110"/>
    </source>
</evidence>